<evidence type="ECO:0000313" key="1">
    <source>
        <dbReference type="EMBL" id="APS00553.1"/>
    </source>
</evidence>
<sequence length="75" mass="8569">MLTGIGANLNQMISPLYGADPYLDKSFDFDDLDAKVTQVLEARAHHKEKRVRREFEVTEVEITTRKLTVKICGMN</sequence>
<dbReference type="KEGG" id="pabo:BCY86_07585"/>
<protein>
    <submittedName>
        <fullName evidence="1">Uncharacterized protein</fullName>
    </submittedName>
</protein>
<evidence type="ECO:0000313" key="2">
    <source>
        <dbReference type="Proteomes" id="UP000185544"/>
    </source>
</evidence>
<accession>A0A1L6MYA6</accession>
<gene>
    <name evidence="1" type="ORF">BCY86_07585</name>
</gene>
<dbReference type="SUPFAM" id="SSF52172">
    <property type="entry name" value="CheY-like"/>
    <property type="match status" value="1"/>
</dbReference>
<dbReference type="InterPro" id="IPR011006">
    <property type="entry name" value="CheY-like_superfamily"/>
</dbReference>
<dbReference type="EMBL" id="CP016908">
    <property type="protein sequence ID" value="APS00553.1"/>
    <property type="molecule type" value="Genomic_DNA"/>
</dbReference>
<dbReference type="AlphaFoldDB" id="A0A1L6MYA6"/>
<name>A0A1L6MYA6_9BACT</name>
<dbReference type="Proteomes" id="UP000185544">
    <property type="component" value="Chromosome"/>
</dbReference>
<dbReference type="RefSeq" id="WP_156865161.1">
    <property type="nucleotide sequence ID" value="NZ_CP016908.1"/>
</dbReference>
<organism evidence="1 2">
    <name type="scientific">Pajaroellobacter abortibovis</name>
    <dbReference type="NCBI Taxonomy" id="1882918"/>
    <lineage>
        <taxon>Bacteria</taxon>
        <taxon>Pseudomonadati</taxon>
        <taxon>Myxococcota</taxon>
        <taxon>Polyangia</taxon>
        <taxon>Polyangiales</taxon>
        <taxon>Polyangiaceae</taxon>
    </lineage>
</organism>
<reference evidence="1 2" key="1">
    <citation type="submission" date="2016-08" db="EMBL/GenBank/DDBJ databases">
        <title>Identification and validation of antigenic proteins from Pajaroellobacter abortibovis using de-novo genome sequence assembly and reverse vaccinology.</title>
        <authorList>
            <person name="Welly B.T."/>
            <person name="Miller M.R."/>
            <person name="Stott J.L."/>
            <person name="Blanchard M.T."/>
            <person name="Islas-Trejo A.D."/>
            <person name="O'Rourke S.M."/>
            <person name="Young A.E."/>
            <person name="Medrano J.F."/>
            <person name="Van Eenennaam A.L."/>
        </authorList>
    </citation>
    <scope>NUCLEOTIDE SEQUENCE [LARGE SCALE GENOMIC DNA]</scope>
    <source>
        <strain evidence="1 2">BTF92-0548A/99-0131</strain>
    </source>
</reference>
<keyword evidence="2" id="KW-1185">Reference proteome</keyword>
<proteinExistence type="predicted"/>
<dbReference type="STRING" id="1882918.BCY86_07585"/>